<evidence type="ECO:0000256" key="5">
    <source>
        <dbReference type="ARBA" id="ARBA00022519"/>
    </source>
</evidence>
<feature type="transmembrane region" description="Helical" evidence="12">
    <location>
        <begin position="27"/>
        <end position="51"/>
    </location>
</feature>
<evidence type="ECO:0000256" key="6">
    <source>
        <dbReference type="ARBA" id="ARBA00022679"/>
    </source>
</evidence>
<keyword evidence="14" id="KW-1185">Reference proteome</keyword>
<feature type="transmembrane region" description="Helical" evidence="12">
    <location>
        <begin position="159"/>
        <end position="176"/>
    </location>
</feature>
<dbReference type="Pfam" id="PF01040">
    <property type="entry name" value="UbiA"/>
    <property type="match status" value="1"/>
</dbReference>
<dbReference type="Gene3D" id="1.10.357.140">
    <property type="entry name" value="UbiA prenyltransferase"/>
    <property type="match status" value="1"/>
</dbReference>
<dbReference type="CDD" id="cd13959">
    <property type="entry name" value="PT_UbiA_COQ2"/>
    <property type="match status" value="1"/>
</dbReference>
<dbReference type="FunFam" id="1.10.357.140:FF:000008">
    <property type="entry name" value="4-hydroxybenzoate octaprenyltransferase"/>
    <property type="match status" value="1"/>
</dbReference>
<keyword evidence="10 12" id="KW-0472">Membrane</keyword>
<dbReference type="PANTHER" id="PTHR11048">
    <property type="entry name" value="PRENYLTRANSFERASES"/>
    <property type="match status" value="1"/>
</dbReference>
<dbReference type="GO" id="GO:0006744">
    <property type="term" value="P:ubiquinone biosynthetic process"/>
    <property type="evidence" value="ECO:0007669"/>
    <property type="project" value="UniProtKB-KW"/>
</dbReference>
<feature type="transmembrane region" description="Helical" evidence="12">
    <location>
        <begin position="225"/>
        <end position="247"/>
    </location>
</feature>
<keyword evidence="5" id="KW-0997">Cell inner membrane</keyword>
<evidence type="ECO:0000256" key="1">
    <source>
        <dbReference type="ARBA" id="ARBA00001946"/>
    </source>
</evidence>
<feature type="transmembrane region" description="Helical" evidence="12">
    <location>
        <begin position="182"/>
        <end position="204"/>
    </location>
</feature>
<evidence type="ECO:0000256" key="3">
    <source>
        <dbReference type="ARBA" id="ARBA00005985"/>
    </source>
</evidence>
<dbReference type="KEGG" id="dat:HRM2_45950"/>
<keyword evidence="8 12" id="KW-0812">Transmembrane</keyword>
<dbReference type="EC" id="2.5.1.39" evidence="11"/>
<dbReference type="InterPro" id="IPR000537">
    <property type="entry name" value="UbiA_prenyltransferase"/>
</dbReference>
<evidence type="ECO:0000256" key="8">
    <source>
        <dbReference type="ARBA" id="ARBA00022692"/>
    </source>
</evidence>
<keyword evidence="7" id="KW-0831">Ubiquinone biosynthesis</keyword>
<keyword evidence="4" id="KW-1003">Cell membrane</keyword>
<name>C0QG72_DESAH</name>
<dbReference type="FunFam" id="1.20.120.1780:FF:000001">
    <property type="entry name" value="4-hydroxybenzoate octaprenyltransferase"/>
    <property type="match status" value="1"/>
</dbReference>
<dbReference type="Gene3D" id="1.20.120.1780">
    <property type="entry name" value="UbiA prenyltransferase"/>
    <property type="match status" value="1"/>
</dbReference>
<keyword evidence="9 12" id="KW-1133">Transmembrane helix</keyword>
<dbReference type="HOGENOM" id="CLU_034879_5_1_7"/>
<comment type="similarity">
    <text evidence="3">Belongs to the UbiA prenyltransferase family.</text>
</comment>
<feature type="transmembrane region" description="Helical" evidence="12">
    <location>
        <begin position="285"/>
        <end position="306"/>
    </location>
</feature>
<evidence type="ECO:0000256" key="11">
    <source>
        <dbReference type="ARBA" id="ARBA00034524"/>
    </source>
</evidence>
<evidence type="ECO:0000256" key="12">
    <source>
        <dbReference type="SAM" id="Phobius"/>
    </source>
</evidence>
<evidence type="ECO:0000256" key="10">
    <source>
        <dbReference type="ARBA" id="ARBA00023136"/>
    </source>
</evidence>
<dbReference type="eggNOG" id="COG0382">
    <property type="taxonomic scope" value="Bacteria"/>
</dbReference>
<feature type="transmembrane region" description="Helical" evidence="12">
    <location>
        <begin position="253"/>
        <end position="273"/>
    </location>
</feature>
<dbReference type="GO" id="GO:0005886">
    <property type="term" value="C:plasma membrane"/>
    <property type="evidence" value="ECO:0007669"/>
    <property type="project" value="TreeGrafter"/>
</dbReference>
<dbReference type="InterPro" id="IPR006371">
    <property type="entry name" value="Polyprenyltransferase_UbiA-li"/>
</dbReference>
<dbReference type="NCBIfam" id="TIGR01475">
    <property type="entry name" value="ubiA_other"/>
    <property type="match status" value="1"/>
</dbReference>
<dbReference type="EMBL" id="CP001087">
    <property type="protein sequence ID" value="ACN17651.1"/>
    <property type="molecule type" value="Genomic_DNA"/>
</dbReference>
<evidence type="ECO:0000313" key="13">
    <source>
        <dbReference type="EMBL" id="ACN17651.1"/>
    </source>
</evidence>
<reference evidence="13 14" key="1">
    <citation type="journal article" date="2009" name="Environ. Microbiol.">
        <title>Genome sequence of Desulfobacterium autotrophicum HRM2, a marine sulfate reducer oxidizing organic carbon completely to carbon dioxide.</title>
        <authorList>
            <person name="Strittmatter A.W."/>
            <person name="Liesegang H."/>
            <person name="Rabus R."/>
            <person name="Decker I."/>
            <person name="Amann J."/>
            <person name="Andres S."/>
            <person name="Henne A."/>
            <person name="Fricke W.F."/>
            <person name="Martinez-Arias R."/>
            <person name="Bartels D."/>
            <person name="Goesmann A."/>
            <person name="Krause L."/>
            <person name="Puehler A."/>
            <person name="Klenk H.P."/>
            <person name="Richter M."/>
            <person name="Schuler M."/>
            <person name="Gloeckner F.O."/>
            <person name="Meyerdierks A."/>
            <person name="Gottschalk G."/>
            <person name="Amann R."/>
        </authorList>
    </citation>
    <scope>NUCLEOTIDE SEQUENCE [LARGE SCALE GENOMIC DNA]</scope>
    <source>
        <strain evidence="14">ATCC 43914 / DSM 3382 / HRM2</strain>
    </source>
</reference>
<dbReference type="STRING" id="177437.HRM2_45950"/>
<evidence type="ECO:0000313" key="14">
    <source>
        <dbReference type="Proteomes" id="UP000000442"/>
    </source>
</evidence>
<dbReference type="InterPro" id="IPR044878">
    <property type="entry name" value="UbiA_sf"/>
</dbReference>
<feature type="transmembrane region" description="Helical" evidence="12">
    <location>
        <begin position="120"/>
        <end position="147"/>
    </location>
</feature>
<comment type="subcellular location">
    <subcellularLocation>
        <location evidence="2">Membrane</location>
        <topology evidence="2">Multi-pass membrane protein</topology>
    </subcellularLocation>
</comment>
<proteinExistence type="inferred from homology"/>
<evidence type="ECO:0000256" key="9">
    <source>
        <dbReference type="ARBA" id="ARBA00022989"/>
    </source>
</evidence>
<protein>
    <recommendedName>
        <fullName evidence="11">4-hydroxybenzoate polyprenyltransferase</fullName>
        <ecNumber evidence="11">2.5.1.39</ecNumber>
    </recommendedName>
</protein>
<dbReference type="RefSeq" id="WP_015906365.1">
    <property type="nucleotide sequence ID" value="NC_012108.1"/>
</dbReference>
<dbReference type="Proteomes" id="UP000000442">
    <property type="component" value="Chromosome"/>
</dbReference>
<feature type="transmembrane region" description="Helical" evidence="12">
    <location>
        <begin position="63"/>
        <end position="85"/>
    </location>
</feature>
<dbReference type="GO" id="GO:0008412">
    <property type="term" value="F:4-hydroxybenzoate polyprenyltransferase activity"/>
    <property type="evidence" value="ECO:0007669"/>
    <property type="project" value="UniProtKB-EC"/>
</dbReference>
<comment type="cofactor">
    <cofactor evidence="1">
        <name>Mg(2+)</name>
        <dbReference type="ChEBI" id="CHEBI:18420"/>
    </cofactor>
</comment>
<evidence type="ECO:0000256" key="2">
    <source>
        <dbReference type="ARBA" id="ARBA00004141"/>
    </source>
</evidence>
<sequence>MQGYNTLGRITDQESYDPMKSAFKDQILIFGRMIKFSHTIFALPFALSAVVMAWKGIKPDVSVLLWIIVAMVGARSAAMGFNRIIDAPMDLKNPRTANREIPAGILTQKQATLFVGAASLLFIFAAAMLGPLCFGLSFPVLLLLLFYSYTKRFTAYCHIYLGFAISLAPLGAWIAVTGGISIPIVFLTLALMTYIAGFDILYACQDMDFDTQSGLYSLPSAIGPRNAMALSLLLHGFTLVLLFAMYLSFDMHPVFLIFLGIIALLLAAEHRLVKPDNLKHINIAFFHMNSLVSITLLAGVLIEALVG</sequence>
<dbReference type="PANTHER" id="PTHR11048:SF28">
    <property type="entry name" value="4-HYDROXYBENZOATE POLYPRENYLTRANSFERASE, MITOCHONDRIAL"/>
    <property type="match status" value="1"/>
</dbReference>
<gene>
    <name evidence="13" type="primary">ubiA</name>
    <name evidence="13" type="ordered locus">HRM2_45950</name>
</gene>
<organism evidence="13 14">
    <name type="scientific">Desulforapulum autotrophicum (strain ATCC 43914 / DSM 3382 / VKM B-1955 / HRM2)</name>
    <name type="common">Desulfobacterium autotrophicum</name>
    <dbReference type="NCBI Taxonomy" id="177437"/>
    <lineage>
        <taxon>Bacteria</taxon>
        <taxon>Pseudomonadati</taxon>
        <taxon>Thermodesulfobacteriota</taxon>
        <taxon>Desulfobacteria</taxon>
        <taxon>Desulfobacterales</taxon>
        <taxon>Desulfobacteraceae</taxon>
        <taxon>Desulforapulum</taxon>
    </lineage>
</organism>
<evidence type="ECO:0000256" key="7">
    <source>
        <dbReference type="ARBA" id="ARBA00022688"/>
    </source>
</evidence>
<keyword evidence="6 13" id="KW-0808">Transferase</keyword>
<dbReference type="AlphaFoldDB" id="C0QG72"/>
<dbReference type="InterPro" id="IPR039653">
    <property type="entry name" value="Prenyltransferase"/>
</dbReference>
<evidence type="ECO:0000256" key="4">
    <source>
        <dbReference type="ARBA" id="ARBA00022475"/>
    </source>
</evidence>
<accession>C0QG72</accession>